<proteinExistence type="predicted"/>
<evidence type="ECO:0000313" key="2">
    <source>
        <dbReference type="Proteomes" id="UP000076154"/>
    </source>
</evidence>
<dbReference type="EMBL" id="LUEZ02000029">
    <property type="protein sequence ID" value="RDB26537.1"/>
    <property type="molecule type" value="Genomic_DNA"/>
</dbReference>
<organism evidence="1 2">
    <name type="scientific">Hypsizygus marmoreus</name>
    <name type="common">White beech mushroom</name>
    <name type="synonym">Agaricus marmoreus</name>
    <dbReference type="NCBI Taxonomy" id="39966"/>
    <lineage>
        <taxon>Eukaryota</taxon>
        <taxon>Fungi</taxon>
        <taxon>Dikarya</taxon>
        <taxon>Basidiomycota</taxon>
        <taxon>Agaricomycotina</taxon>
        <taxon>Agaricomycetes</taxon>
        <taxon>Agaricomycetidae</taxon>
        <taxon>Agaricales</taxon>
        <taxon>Tricholomatineae</taxon>
        <taxon>Lyophyllaceae</taxon>
        <taxon>Hypsizygus</taxon>
    </lineage>
</organism>
<sequence>MECRKKGKPVVEHVHLVIGNATSEHEIRQQNVEVPFNMVKLRLLERLDLQRKVQTFMRKVPSIDLDDA</sequence>
<gene>
    <name evidence="1" type="ORF">Hypma_005684</name>
</gene>
<evidence type="ECO:0000313" key="1">
    <source>
        <dbReference type="EMBL" id="RDB26537.1"/>
    </source>
</evidence>
<dbReference type="Proteomes" id="UP000076154">
    <property type="component" value="Unassembled WGS sequence"/>
</dbReference>
<keyword evidence="2" id="KW-1185">Reference proteome</keyword>
<reference evidence="1" key="1">
    <citation type="submission" date="2018-04" db="EMBL/GenBank/DDBJ databases">
        <title>Whole genome sequencing of Hypsizygus marmoreus.</title>
        <authorList>
            <person name="Choi I.-G."/>
            <person name="Min B."/>
            <person name="Kim J.-G."/>
            <person name="Kim S."/>
            <person name="Oh Y.-L."/>
            <person name="Kong W.-S."/>
            <person name="Park H."/>
            <person name="Jeong J."/>
            <person name="Song E.-S."/>
        </authorList>
    </citation>
    <scope>NUCLEOTIDE SEQUENCE [LARGE SCALE GENOMIC DNA]</scope>
    <source>
        <strain evidence="1">51987-8</strain>
    </source>
</reference>
<comment type="caution">
    <text evidence="1">The sequence shown here is derived from an EMBL/GenBank/DDBJ whole genome shotgun (WGS) entry which is preliminary data.</text>
</comment>
<protein>
    <submittedName>
        <fullName evidence="1">Uncharacterized protein</fullName>
    </submittedName>
</protein>
<accession>A0A369K1A9</accession>
<dbReference type="InParanoid" id="A0A369K1A9"/>
<name>A0A369K1A9_HYPMA</name>
<dbReference type="AlphaFoldDB" id="A0A369K1A9"/>